<feature type="domain" description="Glycosyltransferase RgtA/B/C/D-like" evidence="2">
    <location>
        <begin position="90"/>
        <end position="225"/>
    </location>
</feature>
<dbReference type="InterPro" id="IPR054288">
    <property type="entry name" value="DUF7024"/>
</dbReference>
<feature type="transmembrane region" description="Helical" evidence="1">
    <location>
        <begin position="278"/>
        <end position="298"/>
    </location>
</feature>
<dbReference type="InterPro" id="IPR038731">
    <property type="entry name" value="RgtA/B/C-like"/>
</dbReference>
<protein>
    <submittedName>
        <fullName evidence="4">Uncharacterized protein</fullName>
    </submittedName>
</protein>
<dbReference type="EMBL" id="PXWF02000121">
    <property type="protein sequence ID" value="PWF49015.1"/>
    <property type="molecule type" value="Genomic_DNA"/>
</dbReference>
<feature type="transmembrane region" description="Helical" evidence="1">
    <location>
        <begin position="211"/>
        <end position="234"/>
    </location>
</feature>
<feature type="transmembrane region" description="Helical" evidence="1">
    <location>
        <begin position="92"/>
        <end position="109"/>
    </location>
</feature>
<feature type="transmembrane region" description="Helical" evidence="1">
    <location>
        <begin position="166"/>
        <end position="199"/>
    </location>
</feature>
<keyword evidence="1" id="KW-0812">Transmembrane</keyword>
<evidence type="ECO:0000256" key="1">
    <source>
        <dbReference type="SAM" id="Phobius"/>
    </source>
</evidence>
<accession>A0A2U2HNM9</accession>
<keyword evidence="1" id="KW-1133">Transmembrane helix</keyword>
<keyword evidence="5" id="KW-1185">Reference proteome</keyword>
<sequence>MTTLPTTTRKPAAHYLAPGAARAIALALFGAFLYLLLRNAGTPPMVLADEWYYSSAARLLPFEQSRLPSYLYLFLFSTTSSCGESFYDCARVLNALLFVATAPLIYLIAQRVCRKRVAALVAALCLLAPLNSTTAYFMPEVMYFFAFTLFAWGALRYRAAPPAPYALAAGAMLGLMSVIKVHAVFLLPALCGFMLYLCLARQPRGRWLATALWMGLLALLAMAVVKLALGYAIAGEAGLTILGRFYAAHPHSNRDAVGSLAALLPGVLTSLKGHAMGLALLMGMPLATLALLGVSAQARAEAGGELRTLAVFSVLMLGAALGMTVLFTATIAGGGPLEGVRLHMRYYNFLFPLLLIVAAATLARPPRKIAPARAALVALALLGAVLYAAFMLESAYSLSFIDAPELFVMTKRPALYAVWVASLALLLALWAWRPKLAAQLFVFALLPLGALVGEAGVKKMIAGVKPGGADKAGKVVRHYLGGAATSGLLVAGGRAEVARAMFQIDNPDVGERFLAPGAPFSPAPADARREWVLVLGRHAFAGGRRAELRTADYALYRLRTVVHFVAPLSGSVLERVDGLADPEHWGAWSNGERVVLGFAAPLPRRFTLAIRGRAFGPNAGQAFMLDMGGRKMPFRLPAGVGGVALPLETDGTQRVVTITVPQPVSPRSLGRGRDDRLLGLALESIEVLPQP</sequence>
<proteinExistence type="predicted"/>
<feature type="transmembrane region" description="Helical" evidence="1">
    <location>
        <begin position="20"/>
        <end position="37"/>
    </location>
</feature>
<name>A0A2U2HNM9_9BURK</name>
<dbReference type="AlphaFoldDB" id="A0A2U2HNM9"/>
<dbReference type="OrthoDB" id="9767863at2"/>
<feature type="transmembrane region" description="Helical" evidence="1">
    <location>
        <begin position="369"/>
        <end position="392"/>
    </location>
</feature>
<comment type="caution">
    <text evidence="4">The sequence shown here is derived from an EMBL/GenBank/DDBJ whole genome shotgun (WGS) entry which is preliminary data.</text>
</comment>
<feature type="transmembrane region" description="Helical" evidence="1">
    <location>
        <begin position="438"/>
        <end position="457"/>
    </location>
</feature>
<organism evidence="4 5">
    <name type="scientific">Massilia glaciei</name>
    <dbReference type="NCBI Taxonomy" id="1524097"/>
    <lineage>
        <taxon>Bacteria</taxon>
        <taxon>Pseudomonadati</taxon>
        <taxon>Pseudomonadota</taxon>
        <taxon>Betaproteobacteria</taxon>
        <taxon>Burkholderiales</taxon>
        <taxon>Oxalobacteraceae</taxon>
        <taxon>Telluria group</taxon>
        <taxon>Massilia</taxon>
    </lineage>
</organism>
<evidence type="ECO:0000313" key="4">
    <source>
        <dbReference type="EMBL" id="PWF49015.1"/>
    </source>
</evidence>
<feature type="transmembrane region" description="Helical" evidence="1">
    <location>
        <begin position="121"/>
        <end position="146"/>
    </location>
</feature>
<dbReference type="Proteomes" id="UP000241421">
    <property type="component" value="Unassembled WGS sequence"/>
</dbReference>
<evidence type="ECO:0000313" key="5">
    <source>
        <dbReference type="Proteomes" id="UP000241421"/>
    </source>
</evidence>
<feature type="transmembrane region" description="Helical" evidence="1">
    <location>
        <begin position="413"/>
        <end position="432"/>
    </location>
</feature>
<feature type="transmembrane region" description="Helical" evidence="1">
    <location>
        <begin position="346"/>
        <end position="363"/>
    </location>
</feature>
<feature type="transmembrane region" description="Helical" evidence="1">
    <location>
        <begin position="310"/>
        <end position="334"/>
    </location>
</feature>
<evidence type="ECO:0000259" key="2">
    <source>
        <dbReference type="Pfam" id="PF13231"/>
    </source>
</evidence>
<reference evidence="4 5" key="1">
    <citation type="submission" date="2018-04" db="EMBL/GenBank/DDBJ databases">
        <title>Massilia violaceinigra sp. nov., a novel purple-pigmented bacterium isolated from Tianshan glacier, Xinjiang, China.</title>
        <authorList>
            <person name="Wang H."/>
        </authorList>
    </citation>
    <scope>NUCLEOTIDE SEQUENCE [LARGE SCALE GENOMIC DNA]</scope>
    <source>
        <strain evidence="4 5">B448-2</strain>
    </source>
</reference>
<feature type="domain" description="DUF7024" evidence="3">
    <location>
        <begin position="564"/>
        <end position="688"/>
    </location>
</feature>
<dbReference type="Pfam" id="PF13231">
    <property type="entry name" value="PMT_2"/>
    <property type="match status" value="1"/>
</dbReference>
<dbReference type="Pfam" id="PF22895">
    <property type="entry name" value="DUF7024"/>
    <property type="match status" value="1"/>
</dbReference>
<gene>
    <name evidence="4" type="ORF">C7C56_009010</name>
</gene>
<dbReference type="RefSeq" id="WP_106757102.1">
    <property type="nucleotide sequence ID" value="NZ_PXWF02000121.1"/>
</dbReference>
<keyword evidence="1" id="KW-0472">Membrane</keyword>
<evidence type="ECO:0000259" key="3">
    <source>
        <dbReference type="Pfam" id="PF22895"/>
    </source>
</evidence>